<dbReference type="PANTHER" id="PTHR46610">
    <property type="entry name" value="OS05G0181300 PROTEIN"/>
    <property type="match status" value="1"/>
</dbReference>
<dbReference type="EMBL" id="JAQQAF010000002">
    <property type="protein sequence ID" value="KAJ8505694.1"/>
    <property type="molecule type" value="Genomic_DNA"/>
</dbReference>
<dbReference type="InterPro" id="IPR045501">
    <property type="entry name" value="DUF6490"/>
</dbReference>
<dbReference type="Proteomes" id="UP001222027">
    <property type="component" value="Unassembled WGS sequence"/>
</dbReference>
<name>A0AAV8RPZ8_ENSVE</name>
<keyword evidence="1" id="KW-0472">Membrane</keyword>
<keyword evidence="1" id="KW-1133">Transmembrane helix</keyword>
<comment type="caution">
    <text evidence="2">The sequence shown here is derived from an EMBL/GenBank/DDBJ whole genome shotgun (WGS) entry which is preliminary data.</text>
</comment>
<feature type="transmembrane region" description="Helical" evidence="1">
    <location>
        <begin position="96"/>
        <end position="116"/>
    </location>
</feature>
<feature type="transmembrane region" description="Helical" evidence="1">
    <location>
        <begin position="167"/>
        <end position="184"/>
    </location>
</feature>
<dbReference type="AlphaFoldDB" id="A0AAV8RPZ8"/>
<gene>
    <name evidence="2" type="ORF">OPV22_006580</name>
</gene>
<feature type="transmembrane region" description="Helical" evidence="1">
    <location>
        <begin position="205"/>
        <end position="224"/>
    </location>
</feature>
<accession>A0AAV8RPZ8</accession>
<protein>
    <submittedName>
        <fullName evidence="2">Uncharacterized protein</fullName>
    </submittedName>
</protein>
<evidence type="ECO:0000256" key="1">
    <source>
        <dbReference type="SAM" id="Phobius"/>
    </source>
</evidence>
<sequence>MDRANDTEWLPALGLAFLTYNSAAAVYRSIDDPSAVAFVAVAYVDLLLLFWCLRKFEKSTESNRGGLKAAVWFLATLLTAMFSHKVAAIMPWPVAAIVYCMAAATAGGGFWAFFIYREPQKLRPTPVDPPSTTATTDDDGDARLSALGLAVLTYSSVTAVYRSRDDPSVVAFVVAAYAVLLLLLRCVRGLEGSSAADRPRLKAAVWCLATLLTLMFSYKVAAIMPLPVAVMVWSMAAAVCLGGFWAFFLCQDPSSQSNAK</sequence>
<feature type="transmembrane region" description="Helical" evidence="1">
    <location>
        <begin position="144"/>
        <end position="161"/>
    </location>
</feature>
<feature type="transmembrane region" description="Helical" evidence="1">
    <location>
        <begin position="34"/>
        <end position="53"/>
    </location>
</feature>
<feature type="transmembrane region" description="Helical" evidence="1">
    <location>
        <begin position="230"/>
        <end position="250"/>
    </location>
</feature>
<keyword evidence="1" id="KW-0812">Transmembrane</keyword>
<proteinExistence type="predicted"/>
<dbReference type="Pfam" id="PF20100">
    <property type="entry name" value="DUF6490"/>
    <property type="match status" value="2"/>
</dbReference>
<reference evidence="2 3" key="1">
    <citation type="submission" date="2022-12" db="EMBL/GenBank/DDBJ databases">
        <title>Chromosome-scale assembly of the Ensete ventricosum genome.</title>
        <authorList>
            <person name="Dussert Y."/>
            <person name="Stocks J."/>
            <person name="Wendawek A."/>
            <person name="Woldeyes F."/>
            <person name="Nichols R.A."/>
            <person name="Borrell J.S."/>
        </authorList>
    </citation>
    <scope>NUCLEOTIDE SEQUENCE [LARGE SCALE GENOMIC DNA]</scope>
    <source>
        <strain evidence="3">cv. Maze</strain>
        <tissue evidence="2">Seeds</tissue>
    </source>
</reference>
<dbReference type="PANTHER" id="PTHR46610:SF3">
    <property type="entry name" value="OS01G0238200 PROTEIN"/>
    <property type="match status" value="1"/>
</dbReference>
<organism evidence="2 3">
    <name type="scientific">Ensete ventricosum</name>
    <name type="common">Abyssinian banana</name>
    <name type="synonym">Musa ensete</name>
    <dbReference type="NCBI Taxonomy" id="4639"/>
    <lineage>
        <taxon>Eukaryota</taxon>
        <taxon>Viridiplantae</taxon>
        <taxon>Streptophyta</taxon>
        <taxon>Embryophyta</taxon>
        <taxon>Tracheophyta</taxon>
        <taxon>Spermatophyta</taxon>
        <taxon>Magnoliopsida</taxon>
        <taxon>Liliopsida</taxon>
        <taxon>Zingiberales</taxon>
        <taxon>Musaceae</taxon>
        <taxon>Ensete</taxon>
    </lineage>
</organism>
<evidence type="ECO:0000313" key="2">
    <source>
        <dbReference type="EMBL" id="KAJ8505694.1"/>
    </source>
</evidence>
<feature type="transmembrane region" description="Helical" evidence="1">
    <location>
        <begin position="65"/>
        <end position="84"/>
    </location>
</feature>
<evidence type="ECO:0000313" key="3">
    <source>
        <dbReference type="Proteomes" id="UP001222027"/>
    </source>
</evidence>
<keyword evidence="3" id="KW-1185">Reference proteome</keyword>